<evidence type="ECO:0000313" key="4">
    <source>
        <dbReference type="Proteomes" id="UP000237423"/>
    </source>
</evidence>
<dbReference type="InterPro" id="IPR011990">
    <property type="entry name" value="TPR-like_helical_dom_sf"/>
</dbReference>
<keyword evidence="1" id="KW-0802">TPR repeat</keyword>
<gene>
    <name evidence="3" type="ORF">AADEFJLK_03110</name>
</gene>
<dbReference type="Gene3D" id="1.25.40.10">
    <property type="entry name" value="Tetratricopeptide repeat domain"/>
    <property type="match status" value="1"/>
</dbReference>
<accession>A0A2S5CK14</accession>
<evidence type="ECO:0000313" key="3">
    <source>
        <dbReference type="EMBL" id="POZ51151.1"/>
    </source>
</evidence>
<dbReference type="Proteomes" id="UP000237423">
    <property type="component" value="Unassembled WGS sequence"/>
</dbReference>
<keyword evidence="2" id="KW-1133">Transmembrane helix</keyword>
<comment type="caution">
    <text evidence="3">The sequence shown here is derived from an EMBL/GenBank/DDBJ whole genome shotgun (WGS) entry which is preliminary data.</text>
</comment>
<evidence type="ECO:0000256" key="2">
    <source>
        <dbReference type="SAM" id="Phobius"/>
    </source>
</evidence>
<protein>
    <submittedName>
        <fullName evidence="3">Uncharacterized protein</fullName>
    </submittedName>
</protein>
<dbReference type="AlphaFoldDB" id="A0A2S5CK14"/>
<feature type="transmembrane region" description="Helical" evidence="2">
    <location>
        <begin position="56"/>
        <end position="76"/>
    </location>
</feature>
<name>A0A2S5CK14_9GAMM</name>
<dbReference type="SMART" id="SM00028">
    <property type="entry name" value="TPR"/>
    <property type="match status" value="2"/>
</dbReference>
<dbReference type="NCBIfam" id="NF047558">
    <property type="entry name" value="TPR_END_plus"/>
    <property type="match status" value="1"/>
</dbReference>
<dbReference type="SUPFAM" id="SSF48452">
    <property type="entry name" value="TPR-like"/>
    <property type="match status" value="1"/>
</dbReference>
<dbReference type="PROSITE" id="PS50005">
    <property type="entry name" value="TPR"/>
    <property type="match status" value="1"/>
</dbReference>
<sequence>MASAKCRNRASCDLAMQDEWIEIPEDGRCPECGTTLQTQANNSSAIDDARKRRKNLLMAGGGLGALSLTGALLWALNSQPKTGPEPLPTTATITEPAPAEPVAATPTPAEPTSTEPTLETQQHIKQGMMFVALAKGSPKTRGENLQNALVEFNLAIKQEDDAGRCFATGYMNRGITYWQDNKMNLAEKDLIKATECDEENAVAFYNLATYYATIKKLDLALEPLDKALELGFSDCDVLRKDPDLANLRNKGDFRHILEKHKLFCLK</sequence>
<keyword evidence="2" id="KW-0812">Transmembrane</keyword>
<organism evidence="3 4">
    <name type="scientific">Methylovulum psychrotolerans</name>
    <dbReference type="NCBI Taxonomy" id="1704499"/>
    <lineage>
        <taxon>Bacteria</taxon>
        <taxon>Pseudomonadati</taxon>
        <taxon>Pseudomonadota</taxon>
        <taxon>Gammaproteobacteria</taxon>
        <taxon>Methylococcales</taxon>
        <taxon>Methylococcaceae</taxon>
        <taxon>Methylovulum</taxon>
    </lineage>
</organism>
<proteinExistence type="predicted"/>
<dbReference type="InterPro" id="IPR019734">
    <property type="entry name" value="TPR_rpt"/>
</dbReference>
<evidence type="ECO:0000256" key="1">
    <source>
        <dbReference type="PROSITE-ProRule" id="PRU00339"/>
    </source>
</evidence>
<reference evidence="3 4" key="1">
    <citation type="submission" date="2017-11" db="EMBL/GenBank/DDBJ databases">
        <title>Draft Genome Sequence of Methylobacter psychrotolerans Sph1T, an Obligate Methanotroph from Low-Temperature Environments.</title>
        <authorList>
            <person name="Oshkin I.Y."/>
            <person name="Miroshnikov K."/>
            <person name="Belova S.E."/>
            <person name="Korzhenkov A."/>
            <person name="Toshchakov S.V."/>
            <person name="Dedysh S.N."/>
        </authorList>
    </citation>
    <scope>NUCLEOTIDE SEQUENCE [LARGE SCALE GENOMIC DNA]</scope>
    <source>
        <strain evidence="3 4">Sph1</strain>
    </source>
</reference>
<dbReference type="EMBL" id="PGFZ01000007">
    <property type="protein sequence ID" value="POZ51151.1"/>
    <property type="molecule type" value="Genomic_DNA"/>
</dbReference>
<feature type="repeat" description="TPR" evidence="1">
    <location>
        <begin position="201"/>
        <end position="234"/>
    </location>
</feature>
<keyword evidence="2" id="KW-0472">Membrane</keyword>
<dbReference type="RefSeq" id="WP_103974884.1">
    <property type="nucleotide sequence ID" value="NZ_PGFZ01000007.1"/>
</dbReference>